<dbReference type="AlphaFoldDB" id="A0AAV9U6U3"/>
<organism evidence="4 5">
    <name type="scientific">Orbilia brochopaga</name>
    <dbReference type="NCBI Taxonomy" id="3140254"/>
    <lineage>
        <taxon>Eukaryota</taxon>
        <taxon>Fungi</taxon>
        <taxon>Dikarya</taxon>
        <taxon>Ascomycota</taxon>
        <taxon>Pezizomycotina</taxon>
        <taxon>Orbiliomycetes</taxon>
        <taxon>Orbiliales</taxon>
        <taxon>Orbiliaceae</taxon>
        <taxon>Orbilia</taxon>
    </lineage>
</organism>
<dbReference type="InterPro" id="IPR028909">
    <property type="entry name" value="bL21-like"/>
</dbReference>
<feature type="region of interest" description="Disordered" evidence="3">
    <location>
        <begin position="39"/>
        <end position="74"/>
    </location>
</feature>
<dbReference type="EMBL" id="JAVHNQ010000011">
    <property type="protein sequence ID" value="KAK6336316.1"/>
    <property type="molecule type" value="Genomic_DNA"/>
</dbReference>
<evidence type="ECO:0000313" key="4">
    <source>
        <dbReference type="EMBL" id="KAK6336316.1"/>
    </source>
</evidence>
<dbReference type="PANTHER" id="PTHR21349:SF0">
    <property type="entry name" value="LARGE RIBOSOMAL SUBUNIT PROTEIN BL21M"/>
    <property type="match status" value="1"/>
</dbReference>
<gene>
    <name evidence="4" type="ORF">TWF696_001878</name>
</gene>
<comment type="caution">
    <text evidence="4">The sequence shown here is derived from an EMBL/GenBank/DDBJ whole genome shotgun (WGS) entry which is preliminary data.</text>
</comment>
<feature type="compositionally biased region" description="Pro residues" evidence="3">
    <location>
        <begin position="50"/>
        <end position="64"/>
    </location>
</feature>
<dbReference type="GO" id="GO:0003735">
    <property type="term" value="F:structural constituent of ribosome"/>
    <property type="evidence" value="ECO:0007669"/>
    <property type="project" value="TreeGrafter"/>
</dbReference>
<comment type="similarity">
    <text evidence="1">Belongs to the bacterial ribosomal protein bL21 family.</text>
</comment>
<dbReference type="Proteomes" id="UP001375240">
    <property type="component" value="Unassembled WGS sequence"/>
</dbReference>
<keyword evidence="5" id="KW-1185">Reference proteome</keyword>
<reference evidence="4 5" key="1">
    <citation type="submission" date="2019-10" db="EMBL/GenBank/DDBJ databases">
        <authorList>
            <person name="Palmer J.M."/>
        </authorList>
    </citation>
    <scope>NUCLEOTIDE SEQUENCE [LARGE SCALE GENOMIC DNA]</scope>
    <source>
        <strain evidence="4 5">TWF696</strain>
    </source>
</reference>
<name>A0AAV9U6U3_9PEZI</name>
<evidence type="ECO:0000256" key="3">
    <source>
        <dbReference type="SAM" id="MobiDB-lite"/>
    </source>
</evidence>
<protein>
    <recommendedName>
        <fullName evidence="2">Large ribosomal subunit protein bL21m</fullName>
    </recommendedName>
</protein>
<dbReference type="Pfam" id="PF00829">
    <property type="entry name" value="Ribosomal_L21p"/>
    <property type="match status" value="1"/>
</dbReference>
<dbReference type="SUPFAM" id="SSF141091">
    <property type="entry name" value="L21p-like"/>
    <property type="match status" value="1"/>
</dbReference>
<dbReference type="InterPro" id="IPR036164">
    <property type="entry name" value="bL21-like_sf"/>
</dbReference>
<dbReference type="PANTHER" id="PTHR21349">
    <property type="entry name" value="50S RIBOSOMAL PROTEIN L21"/>
    <property type="match status" value="1"/>
</dbReference>
<sequence>MASLLPLSRRLLLRHTPAASILSPPLRLLPRPLAAIRHASTSPSQTTQTPLPPLLRPANPPPAPSTTASDPPIDLTTLQTYHTALRHQPPFYTTIHIHNRCYLVTLGDRITLPAVLYPPRNPANPLNKPLAPGDTIKLTHASVLGSREYTIKGTPFIDPRLFTCRAVVVEVTAEPMRKKEKTKRRQRRVKTVRSKHRYTVLRISELAVNELPVEFTAAGGAAGPEITKVVKEG</sequence>
<accession>A0AAV9U6U3</accession>
<evidence type="ECO:0000313" key="5">
    <source>
        <dbReference type="Proteomes" id="UP001375240"/>
    </source>
</evidence>
<proteinExistence type="inferred from homology"/>
<evidence type="ECO:0000256" key="1">
    <source>
        <dbReference type="ARBA" id="ARBA00008563"/>
    </source>
</evidence>
<feature type="compositionally biased region" description="Low complexity" evidence="3">
    <location>
        <begin position="39"/>
        <end position="49"/>
    </location>
</feature>
<dbReference type="GO" id="GO:0005762">
    <property type="term" value="C:mitochondrial large ribosomal subunit"/>
    <property type="evidence" value="ECO:0007669"/>
    <property type="project" value="TreeGrafter"/>
</dbReference>
<evidence type="ECO:0000256" key="2">
    <source>
        <dbReference type="ARBA" id="ARBA00044129"/>
    </source>
</evidence>